<dbReference type="SMART" id="SM01139">
    <property type="entry name" value="Drf_FH3"/>
    <property type="match status" value="1"/>
</dbReference>
<dbReference type="Gene3D" id="1.25.10.10">
    <property type="entry name" value="Leucine-rich Repeat Variant"/>
    <property type="match status" value="1"/>
</dbReference>
<evidence type="ECO:0000313" key="4">
    <source>
        <dbReference type="Proteomes" id="UP001519460"/>
    </source>
</evidence>
<reference evidence="3 4" key="1">
    <citation type="journal article" date="2023" name="Sci. Data">
        <title>Genome assembly of the Korean intertidal mud-creeper Batillaria attramentaria.</title>
        <authorList>
            <person name="Patra A.K."/>
            <person name="Ho P.T."/>
            <person name="Jun S."/>
            <person name="Lee S.J."/>
            <person name="Kim Y."/>
            <person name="Won Y.J."/>
        </authorList>
    </citation>
    <scope>NUCLEOTIDE SEQUENCE [LARGE SCALE GENOMIC DNA]</scope>
    <source>
        <strain evidence="3">Wonlab-2016</strain>
    </source>
</reference>
<dbReference type="AlphaFoldDB" id="A0ABD0JVS7"/>
<evidence type="ECO:0000256" key="1">
    <source>
        <dbReference type="SAM" id="MobiDB-lite"/>
    </source>
</evidence>
<dbReference type="Pfam" id="PF06367">
    <property type="entry name" value="Drf_FH3"/>
    <property type="match status" value="1"/>
</dbReference>
<dbReference type="PANTHER" id="PTHR46345">
    <property type="entry name" value="INVERTED FORMIN-2"/>
    <property type="match status" value="1"/>
</dbReference>
<sequence>MIRSASWTLDSQSFFATRNKKYRFILILDEFHASDNVAYKTILLELINCLIIYTENVEDRIRIRNEFFGLRLQEVLNKLNGSFERVFSSAEAPTKVFLGALSRQEGDPSVLLQLQLFEEHQANDEEALPGTRGIDLSSPLDVFHAILKQVCDTPQEIRFLTVLQHLLKIDSSNEALCEAVWNAVEQLVHKASVLETPDDAAKLLTATTRRMEAKSPAGGAVATGRIHRNGRGSNPCSPTSEQPPSANTPKPRGKMRKLQWQKIPLNNIVNKTNLWTMVGRLYNDYKMDYHKMDELFAVSAEGSGAKRPGNSVDGTPETKRKKENTEEREKGGGGGEGGQTAQVVGTNTEHKTYSATVRLNPGIVSPIKSWMNEDPKLWLQTLIACH</sequence>
<dbReference type="InterPro" id="IPR014768">
    <property type="entry name" value="GBD/FH3_dom"/>
</dbReference>
<gene>
    <name evidence="3" type="ORF">BaRGS_00029538</name>
</gene>
<feature type="region of interest" description="Disordered" evidence="1">
    <location>
        <begin position="301"/>
        <end position="342"/>
    </location>
</feature>
<accession>A0ABD0JVS7</accession>
<dbReference type="InterPro" id="IPR042201">
    <property type="entry name" value="FH2_Formin_sf"/>
</dbReference>
<keyword evidence="4" id="KW-1185">Reference proteome</keyword>
<feature type="region of interest" description="Disordered" evidence="1">
    <location>
        <begin position="211"/>
        <end position="256"/>
    </location>
</feature>
<dbReference type="PROSITE" id="PS51232">
    <property type="entry name" value="GBD_FH3"/>
    <property type="match status" value="1"/>
</dbReference>
<evidence type="ECO:0000313" key="3">
    <source>
        <dbReference type="EMBL" id="KAK7479194.1"/>
    </source>
</evidence>
<feature type="compositionally biased region" description="Polar residues" evidence="1">
    <location>
        <begin position="231"/>
        <end position="248"/>
    </location>
</feature>
<name>A0ABD0JVS7_9CAEN</name>
<dbReference type="Gene3D" id="1.20.58.2220">
    <property type="entry name" value="Formin, FH2 domain"/>
    <property type="match status" value="1"/>
</dbReference>
<evidence type="ECO:0000259" key="2">
    <source>
        <dbReference type="PROSITE" id="PS51232"/>
    </source>
</evidence>
<proteinExistence type="predicted"/>
<organism evidence="3 4">
    <name type="scientific">Batillaria attramentaria</name>
    <dbReference type="NCBI Taxonomy" id="370345"/>
    <lineage>
        <taxon>Eukaryota</taxon>
        <taxon>Metazoa</taxon>
        <taxon>Spiralia</taxon>
        <taxon>Lophotrochozoa</taxon>
        <taxon>Mollusca</taxon>
        <taxon>Gastropoda</taxon>
        <taxon>Caenogastropoda</taxon>
        <taxon>Sorbeoconcha</taxon>
        <taxon>Cerithioidea</taxon>
        <taxon>Batillariidae</taxon>
        <taxon>Batillaria</taxon>
    </lineage>
</organism>
<dbReference type="InterPro" id="IPR016024">
    <property type="entry name" value="ARM-type_fold"/>
</dbReference>
<dbReference type="InterPro" id="IPR011989">
    <property type="entry name" value="ARM-like"/>
</dbReference>
<dbReference type="EMBL" id="JACVVK020000308">
    <property type="protein sequence ID" value="KAK7479194.1"/>
    <property type="molecule type" value="Genomic_DNA"/>
</dbReference>
<comment type="caution">
    <text evidence="3">The sequence shown here is derived from an EMBL/GenBank/DDBJ whole genome shotgun (WGS) entry which is preliminary data.</text>
</comment>
<dbReference type="Gene3D" id="1.10.238.150">
    <property type="entry name" value="Formin, FH3 diaphanous domain"/>
    <property type="match status" value="1"/>
</dbReference>
<feature type="compositionally biased region" description="Basic and acidic residues" evidence="1">
    <location>
        <begin position="316"/>
        <end position="331"/>
    </location>
</feature>
<protein>
    <recommendedName>
        <fullName evidence="2">GBD/FH3 domain-containing protein</fullName>
    </recommendedName>
</protein>
<dbReference type="PANTHER" id="PTHR46345:SF8">
    <property type="entry name" value="FORMIN 3, ISOFORM B"/>
    <property type="match status" value="1"/>
</dbReference>
<dbReference type="InterPro" id="IPR010472">
    <property type="entry name" value="FH3_dom"/>
</dbReference>
<dbReference type="SUPFAM" id="SSF48371">
    <property type="entry name" value="ARM repeat"/>
    <property type="match status" value="1"/>
</dbReference>
<dbReference type="Proteomes" id="UP001519460">
    <property type="component" value="Unassembled WGS sequence"/>
</dbReference>
<feature type="domain" description="GBD/FH3" evidence="2">
    <location>
        <begin position="1"/>
        <end position="199"/>
    </location>
</feature>